<evidence type="ECO:0000256" key="5">
    <source>
        <dbReference type="ARBA" id="ARBA00022630"/>
    </source>
</evidence>
<feature type="domain" description="Amine oxidase" evidence="8">
    <location>
        <begin position="17"/>
        <end position="500"/>
    </location>
</feature>
<comment type="similarity">
    <text evidence="3">Belongs to the flavin monoamine oxidase family.</text>
</comment>
<dbReference type="GO" id="GO:0046592">
    <property type="term" value="F:polyamine oxidase activity"/>
    <property type="evidence" value="ECO:0007669"/>
    <property type="project" value="TreeGrafter"/>
</dbReference>
<dbReference type="Gene3D" id="3.90.660.10">
    <property type="match status" value="1"/>
</dbReference>
<reference evidence="9" key="1">
    <citation type="submission" date="2021-08" db="EMBL/GenBank/DDBJ databases">
        <title>WGS assembly of Ceratopteris richardii.</title>
        <authorList>
            <person name="Marchant D.B."/>
            <person name="Chen G."/>
            <person name="Jenkins J."/>
            <person name="Shu S."/>
            <person name="Leebens-Mack J."/>
            <person name="Grimwood J."/>
            <person name="Schmutz J."/>
            <person name="Soltis P."/>
            <person name="Soltis D."/>
            <person name="Chen Z.-H."/>
        </authorList>
    </citation>
    <scope>NUCLEOTIDE SEQUENCE</scope>
    <source>
        <strain evidence="9">Whitten #5841</strain>
        <tissue evidence="9">Leaf</tissue>
    </source>
</reference>
<dbReference type="InterPro" id="IPR002937">
    <property type="entry name" value="Amino_oxidase"/>
</dbReference>
<proteinExistence type="inferred from homology"/>
<dbReference type="SUPFAM" id="SSF51905">
    <property type="entry name" value="FAD/NAD(P)-binding domain"/>
    <property type="match status" value="1"/>
</dbReference>
<dbReference type="InterPro" id="IPR050281">
    <property type="entry name" value="Flavin_monoamine_oxidase"/>
</dbReference>
<accession>A0A8T2R8E0</accession>
<dbReference type="OMA" id="GTHSMDE"/>
<dbReference type="Gene3D" id="3.50.50.60">
    <property type="entry name" value="FAD/NAD(P)-binding domain"/>
    <property type="match status" value="4"/>
</dbReference>
<organism evidence="9 10">
    <name type="scientific">Ceratopteris richardii</name>
    <name type="common">Triangle waterfern</name>
    <dbReference type="NCBI Taxonomy" id="49495"/>
    <lineage>
        <taxon>Eukaryota</taxon>
        <taxon>Viridiplantae</taxon>
        <taxon>Streptophyta</taxon>
        <taxon>Embryophyta</taxon>
        <taxon>Tracheophyta</taxon>
        <taxon>Polypodiopsida</taxon>
        <taxon>Polypodiidae</taxon>
        <taxon>Polypodiales</taxon>
        <taxon>Pteridineae</taxon>
        <taxon>Pteridaceae</taxon>
        <taxon>Parkerioideae</taxon>
        <taxon>Ceratopteris</taxon>
    </lineage>
</organism>
<keyword evidence="4" id="KW-0963">Cytoplasm</keyword>
<evidence type="ECO:0000256" key="4">
    <source>
        <dbReference type="ARBA" id="ARBA00022490"/>
    </source>
</evidence>
<name>A0A8T2R8E0_CERRI</name>
<dbReference type="AlphaFoldDB" id="A0A8T2R8E0"/>
<keyword evidence="5" id="KW-0285">Flavoprotein</keyword>
<evidence type="ECO:0000256" key="2">
    <source>
        <dbReference type="ARBA" id="ARBA00004496"/>
    </source>
</evidence>
<protein>
    <recommendedName>
        <fullName evidence="8">Amine oxidase domain-containing protein</fullName>
    </recommendedName>
</protein>
<evidence type="ECO:0000256" key="7">
    <source>
        <dbReference type="ARBA" id="ARBA00023002"/>
    </source>
</evidence>
<sequence>MAASPSKPRVVVIGAGMAGLSAAYHLHVQSPNSFNVTVLEAASRIGGRILTSSIGGDQVELGATWIHGIEGSPIYEIAERIGAMKEDKVNKPWERHDGFSVQGTVLAEGGVVVPEAIVLDAVEAYENAISEVKGRGAWKENKTHFPGGSVGSFIQKGLDLFLAQQRLGGLGLRSSESDIGHGWDLPSIQESVFHMNMDRERIDCACNSFFDLDLETEKEYEEFPGIHSTIPGGYTTVLQEMERSLPPGTVQLNKKVAKVLWNSVYPSLKSPVAIYCEDGCVVEADHVIITVSLGILKSVTTPISTMPLDVCRSVDELNVSLHKKQDLSQLFEPSLPHWKLESISRLGFGLVNKLFLLVDPSVEERFKACIELIHRRGKASSGSSVPWWMRKTFSFEPIYEGSRVILCWLAGSEALQMETLTDEEVLNGVVETMASFGMHHGLGDIRTDDEEKHCLRKLFRGILRSKWGTNPLCRGSYTYVATGASGADIDALAEPLPRKPQSYLFLQSDFCVEELPPISRTSSTSIVSTLSLGSSSYASSSSSEQEVEDLEAFGDADSEERPLQLLFAGEATHRQLYTTTHGAFLSGVREADRLLRHHKFCV</sequence>
<evidence type="ECO:0000256" key="1">
    <source>
        <dbReference type="ARBA" id="ARBA00001974"/>
    </source>
</evidence>
<keyword evidence="6" id="KW-0274">FAD</keyword>
<dbReference type="PANTHER" id="PTHR10742">
    <property type="entry name" value="FLAVIN MONOAMINE OXIDASE"/>
    <property type="match status" value="1"/>
</dbReference>
<keyword evidence="7" id="KW-0560">Oxidoreductase</keyword>
<evidence type="ECO:0000313" key="9">
    <source>
        <dbReference type="EMBL" id="KAH7291835.1"/>
    </source>
</evidence>
<gene>
    <name evidence="9" type="ORF">KP509_29G037700</name>
</gene>
<comment type="caution">
    <text evidence="9">The sequence shown here is derived from an EMBL/GenBank/DDBJ whole genome shotgun (WGS) entry which is preliminary data.</text>
</comment>
<dbReference type="Pfam" id="PF01593">
    <property type="entry name" value="Amino_oxidase"/>
    <property type="match status" value="2"/>
</dbReference>
<keyword evidence="10" id="KW-1185">Reference proteome</keyword>
<dbReference type="EMBL" id="CM035434">
    <property type="protein sequence ID" value="KAH7291835.1"/>
    <property type="molecule type" value="Genomic_DNA"/>
</dbReference>
<dbReference type="SUPFAM" id="SSF54373">
    <property type="entry name" value="FAD-linked reductases, C-terminal domain"/>
    <property type="match status" value="1"/>
</dbReference>
<feature type="domain" description="Amine oxidase" evidence="8">
    <location>
        <begin position="563"/>
        <end position="595"/>
    </location>
</feature>
<dbReference type="Proteomes" id="UP000825935">
    <property type="component" value="Chromosome 29"/>
</dbReference>
<dbReference type="PANTHER" id="PTHR10742:SF405">
    <property type="entry name" value="PEROXISOMAL N(1)-ACETYL-SPERMINE_SPERMIDINE OXIDASE"/>
    <property type="match status" value="1"/>
</dbReference>
<evidence type="ECO:0000259" key="8">
    <source>
        <dbReference type="Pfam" id="PF01593"/>
    </source>
</evidence>
<evidence type="ECO:0000256" key="3">
    <source>
        <dbReference type="ARBA" id="ARBA00005995"/>
    </source>
</evidence>
<dbReference type="InterPro" id="IPR036188">
    <property type="entry name" value="FAD/NAD-bd_sf"/>
</dbReference>
<dbReference type="GO" id="GO:0005737">
    <property type="term" value="C:cytoplasm"/>
    <property type="evidence" value="ECO:0007669"/>
    <property type="project" value="UniProtKB-SubCell"/>
</dbReference>
<evidence type="ECO:0000256" key="6">
    <source>
        <dbReference type="ARBA" id="ARBA00022827"/>
    </source>
</evidence>
<comment type="subcellular location">
    <subcellularLocation>
        <location evidence="2">Cytoplasm</location>
    </subcellularLocation>
</comment>
<evidence type="ECO:0000313" key="10">
    <source>
        <dbReference type="Proteomes" id="UP000825935"/>
    </source>
</evidence>
<dbReference type="OrthoDB" id="2019015at2759"/>
<comment type="cofactor">
    <cofactor evidence="1">
        <name>FAD</name>
        <dbReference type="ChEBI" id="CHEBI:57692"/>
    </cofactor>
</comment>